<evidence type="ECO:0000313" key="3">
    <source>
        <dbReference type="Proteomes" id="UP000198362"/>
    </source>
</evidence>
<dbReference type="AlphaFoldDB" id="A0A239N0W6"/>
<gene>
    <name evidence="2" type="ORF">SAMN05421812_10757</name>
</gene>
<feature type="compositionally biased region" description="Polar residues" evidence="1">
    <location>
        <begin position="24"/>
        <end position="45"/>
    </location>
</feature>
<organism evidence="2 3">
    <name type="scientific">Asanoa hainanensis</name>
    <dbReference type="NCBI Taxonomy" id="560556"/>
    <lineage>
        <taxon>Bacteria</taxon>
        <taxon>Bacillati</taxon>
        <taxon>Actinomycetota</taxon>
        <taxon>Actinomycetes</taxon>
        <taxon>Micromonosporales</taxon>
        <taxon>Micromonosporaceae</taxon>
        <taxon>Asanoa</taxon>
    </lineage>
</organism>
<accession>A0A239N0W6</accession>
<dbReference type="EMBL" id="FZPH01000007">
    <property type="protein sequence ID" value="SNT48082.1"/>
    <property type="molecule type" value="Genomic_DNA"/>
</dbReference>
<evidence type="ECO:0000256" key="1">
    <source>
        <dbReference type="SAM" id="MobiDB-lite"/>
    </source>
</evidence>
<keyword evidence="3" id="KW-1185">Reference proteome</keyword>
<evidence type="ECO:0000313" key="2">
    <source>
        <dbReference type="EMBL" id="SNT48082.1"/>
    </source>
</evidence>
<proteinExistence type="predicted"/>
<name>A0A239N0W6_9ACTN</name>
<sequence length="60" mass="6710">MIGSEISKERPYEIWARVSMPTELSHSFSGVSIRSTNRSVSTSRKSLMIPSRRLASPARS</sequence>
<feature type="region of interest" description="Disordered" evidence="1">
    <location>
        <begin position="24"/>
        <end position="60"/>
    </location>
</feature>
<protein>
    <submittedName>
        <fullName evidence="2">Uncharacterized protein</fullName>
    </submittedName>
</protein>
<reference evidence="2 3" key="1">
    <citation type="submission" date="2017-06" db="EMBL/GenBank/DDBJ databases">
        <authorList>
            <person name="Kim H.J."/>
            <person name="Triplett B.A."/>
        </authorList>
    </citation>
    <scope>NUCLEOTIDE SEQUENCE [LARGE SCALE GENOMIC DNA]</scope>
    <source>
        <strain evidence="2 3">CGMCC 4.5593</strain>
    </source>
</reference>
<dbReference type="Proteomes" id="UP000198362">
    <property type="component" value="Unassembled WGS sequence"/>
</dbReference>